<sequence>MKHLLALSLLPLLIACSGGSDRDADIADKAAVSETSLPNVADQVIDDGHTLGEMLARVNSPETAEQVRPKIEAMVEEYRALFVKMETMESPSFSEMTAMASRAPKLIDTQQRVANEIQRIQNDHPEAAEVLRSVLDDLDPQ</sequence>
<accession>A0A8J3CSF0</accession>
<reference evidence="1" key="1">
    <citation type="journal article" date="2014" name="Int. J. Syst. Evol. Microbiol.">
        <title>Complete genome sequence of Corynebacterium casei LMG S-19264T (=DSM 44701T), isolated from a smear-ripened cheese.</title>
        <authorList>
            <consortium name="US DOE Joint Genome Institute (JGI-PGF)"/>
            <person name="Walter F."/>
            <person name="Albersmeier A."/>
            <person name="Kalinowski J."/>
            <person name="Ruckert C."/>
        </authorList>
    </citation>
    <scope>NUCLEOTIDE SEQUENCE</scope>
    <source>
        <strain evidence="1">KCTC 32513</strain>
    </source>
</reference>
<reference evidence="1" key="2">
    <citation type="submission" date="2020-09" db="EMBL/GenBank/DDBJ databases">
        <authorList>
            <person name="Sun Q."/>
            <person name="Kim S."/>
        </authorList>
    </citation>
    <scope>NUCLEOTIDE SEQUENCE</scope>
    <source>
        <strain evidence="1">KCTC 32513</strain>
    </source>
</reference>
<evidence type="ECO:0008006" key="3">
    <source>
        <dbReference type="Google" id="ProtNLM"/>
    </source>
</evidence>
<gene>
    <name evidence="1" type="ORF">GCM10009069_27200</name>
</gene>
<dbReference type="Proteomes" id="UP000634004">
    <property type="component" value="Unassembled WGS sequence"/>
</dbReference>
<proteinExistence type="predicted"/>
<dbReference type="RefSeq" id="WP_189499350.1">
    <property type="nucleotide sequence ID" value="NZ_BMZH01000015.1"/>
</dbReference>
<organism evidence="1 2">
    <name type="scientific">Algimonas arctica</name>
    <dbReference type="NCBI Taxonomy" id="1479486"/>
    <lineage>
        <taxon>Bacteria</taxon>
        <taxon>Pseudomonadati</taxon>
        <taxon>Pseudomonadota</taxon>
        <taxon>Alphaproteobacteria</taxon>
        <taxon>Maricaulales</taxon>
        <taxon>Robiginitomaculaceae</taxon>
        <taxon>Algimonas</taxon>
    </lineage>
</organism>
<comment type="caution">
    <text evidence="1">The sequence shown here is derived from an EMBL/GenBank/DDBJ whole genome shotgun (WGS) entry which is preliminary data.</text>
</comment>
<name>A0A8J3CSF0_9PROT</name>
<protein>
    <recommendedName>
        <fullName evidence="3">Lipoprotein</fullName>
    </recommendedName>
</protein>
<dbReference type="AlphaFoldDB" id="A0A8J3CSF0"/>
<evidence type="ECO:0000313" key="2">
    <source>
        <dbReference type="Proteomes" id="UP000634004"/>
    </source>
</evidence>
<evidence type="ECO:0000313" key="1">
    <source>
        <dbReference type="EMBL" id="GHB02975.1"/>
    </source>
</evidence>
<dbReference type="PROSITE" id="PS51257">
    <property type="entry name" value="PROKAR_LIPOPROTEIN"/>
    <property type="match status" value="1"/>
</dbReference>
<dbReference type="EMBL" id="BMZH01000015">
    <property type="protein sequence ID" value="GHB02975.1"/>
    <property type="molecule type" value="Genomic_DNA"/>
</dbReference>
<keyword evidence="2" id="KW-1185">Reference proteome</keyword>